<evidence type="ECO:0008006" key="5">
    <source>
        <dbReference type="Google" id="ProtNLM"/>
    </source>
</evidence>
<organism evidence="3 4">
    <name type="scientific">Streptomyces koelreuteriae</name>
    <dbReference type="NCBI Taxonomy" id="2838015"/>
    <lineage>
        <taxon>Bacteria</taxon>
        <taxon>Bacillati</taxon>
        <taxon>Actinomycetota</taxon>
        <taxon>Actinomycetes</taxon>
        <taxon>Kitasatosporales</taxon>
        <taxon>Streptomycetaceae</taxon>
        <taxon>Streptomyces</taxon>
    </lineage>
</organism>
<feature type="transmembrane region" description="Helical" evidence="2">
    <location>
        <begin position="21"/>
        <end position="39"/>
    </location>
</feature>
<keyword evidence="2" id="KW-0472">Membrane</keyword>
<dbReference type="Proteomes" id="UP000679629">
    <property type="component" value="Chromosome"/>
</dbReference>
<evidence type="ECO:0000313" key="3">
    <source>
        <dbReference type="EMBL" id="QWB24452.1"/>
    </source>
</evidence>
<feature type="transmembrane region" description="Helical" evidence="2">
    <location>
        <begin position="435"/>
        <end position="457"/>
    </location>
</feature>
<reference evidence="4" key="1">
    <citation type="submission" date="2021-05" db="EMBL/GenBank/DDBJ databases">
        <title>Direct Submission.</title>
        <authorList>
            <person name="Li K."/>
            <person name="Gao J."/>
        </authorList>
    </citation>
    <scope>NUCLEOTIDE SEQUENCE [LARGE SCALE GENOMIC DNA]</scope>
    <source>
        <strain evidence="4">MG62</strain>
    </source>
</reference>
<keyword evidence="4" id="KW-1185">Reference proteome</keyword>
<sequence length="465" mass="47159">MRGRGRTAWGRAGAWQGRPSVAVRLGLVGVVLGATAAVAPGQAALAAAGASGVSGTSGALGAASGAAGTPSPYAFADGARSVEGARSTADAELLKPGTAYKSSLPSSGKVSYSIELDAASDAYVSVTAAPSPDSTVSVIDGLRVSVQDAEGNSCSVDTESFGAARSPHPIAAWGMREISPTKALCRKAGTYYVSVERADPKGEGSSPDAWDLELLAMTEPRTAKTGPTGAPEVWNSATPQPLQGKAERRRGGAGFAGATPLDQGVWRDYLRPGQTVFYEVPVDWGRQLHATAELGSTDSGGTGYTTGALDLVLYNPARGHVADVSVGYDGDQNSGSLPPLPPVDHANRNAPVEQVGAVRFAGSYYLVAHLAKSVADSFGDGPFAMTLRVRVSGAAKSGPEYVGESEPAGVFEVSDQEREAAAEGVAGGGDTTMRAVAVGGIGTGSALLVGLGVWTVMARRRGPAQ</sequence>
<protein>
    <recommendedName>
        <fullName evidence="5">Peptidase</fullName>
    </recommendedName>
</protein>
<name>A0ABX8FTX8_9ACTN</name>
<feature type="region of interest" description="Disordered" evidence="1">
    <location>
        <begin position="223"/>
        <end position="256"/>
    </location>
</feature>
<evidence type="ECO:0000313" key="4">
    <source>
        <dbReference type="Proteomes" id="UP000679629"/>
    </source>
</evidence>
<dbReference type="EMBL" id="CP075896">
    <property type="protein sequence ID" value="QWB24452.1"/>
    <property type="molecule type" value="Genomic_DNA"/>
</dbReference>
<keyword evidence="2" id="KW-1133">Transmembrane helix</keyword>
<evidence type="ECO:0000256" key="1">
    <source>
        <dbReference type="SAM" id="MobiDB-lite"/>
    </source>
</evidence>
<gene>
    <name evidence="3" type="ORF">KJK29_18660</name>
</gene>
<evidence type="ECO:0000256" key="2">
    <source>
        <dbReference type="SAM" id="Phobius"/>
    </source>
</evidence>
<dbReference type="Gene3D" id="2.60.120.380">
    <property type="match status" value="1"/>
</dbReference>
<accession>A0ABX8FTX8</accession>
<keyword evidence="2" id="KW-0812">Transmembrane</keyword>
<proteinExistence type="predicted"/>